<comment type="subcellular location">
    <subcellularLocation>
        <location evidence="1">Cell outer membrane</location>
    </subcellularLocation>
</comment>
<dbReference type="PANTHER" id="PTHR30026:SF20">
    <property type="entry name" value="OUTER MEMBRANE PROTEIN TOLC"/>
    <property type="match status" value="1"/>
</dbReference>
<evidence type="ECO:0000256" key="2">
    <source>
        <dbReference type="ARBA" id="ARBA00007613"/>
    </source>
</evidence>
<evidence type="ECO:0000256" key="8">
    <source>
        <dbReference type="SAM" id="Coils"/>
    </source>
</evidence>
<evidence type="ECO:0000313" key="10">
    <source>
        <dbReference type="EMBL" id="HJF91645.1"/>
    </source>
</evidence>
<gene>
    <name evidence="10" type="ORF">K8W02_04575</name>
</gene>
<feature type="signal peptide" evidence="9">
    <location>
        <begin position="1"/>
        <end position="19"/>
    </location>
</feature>
<evidence type="ECO:0000313" key="11">
    <source>
        <dbReference type="Proteomes" id="UP000717835"/>
    </source>
</evidence>
<keyword evidence="6" id="KW-0472">Membrane</keyword>
<feature type="coiled-coil region" evidence="8">
    <location>
        <begin position="329"/>
        <end position="388"/>
    </location>
</feature>
<evidence type="ECO:0000256" key="6">
    <source>
        <dbReference type="ARBA" id="ARBA00023136"/>
    </source>
</evidence>
<reference evidence="10" key="1">
    <citation type="journal article" date="2021" name="PeerJ">
        <title>Extensive microbial diversity within the chicken gut microbiome revealed by metagenomics and culture.</title>
        <authorList>
            <person name="Gilroy R."/>
            <person name="Ravi A."/>
            <person name="Getino M."/>
            <person name="Pursley I."/>
            <person name="Horton D.L."/>
            <person name="Alikhan N.F."/>
            <person name="Baker D."/>
            <person name="Gharbi K."/>
            <person name="Hall N."/>
            <person name="Watson M."/>
            <person name="Adriaenssens E.M."/>
            <person name="Foster-Nyarko E."/>
            <person name="Jarju S."/>
            <person name="Secka A."/>
            <person name="Antonio M."/>
            <person name="Oren A."/>
            <person name="Chaudhuri R.R."/>
            <person name="La Ragione R."/>
            <person name="Hildebrand F."/>
            <person name="Pallen M.J."/>
        </authorList>
    </citation>
    <scope>NUCLEOTIDE SEQUENCE</scope>
    <source>
        <strain evidence="10">CHK55-1828</strain>
    </source>
</reference>
<reference evidence="10" key="2">
    <citation type="submission" date="2021-09" db="EMBL/GenBank/DDBJ databases">
        <authorList>
            <person name="Gilroy R."/>
        </authorList>
    </citation>
    <scope>NUCLEOTIDE SEQUENCE</scope>
    <source>
        <strain evidence="10">CHK55-1828</strain>
    </source>
</reference>
<dbReference type="AlphaFoldDB" id="A0A921LBE9"/>
<keyword evidence="4" id="KW-1134">Transmembrane beta strand</keyword>
<evidence type="ECO:0000256" key="1">
    <source>
        <dbReference type="ARBA" id="ARBA00004442"/>
    </source>
</evidence>
<feature type="chain" id="PRO_5037586781" evidence="9">
    <location>
        <begin position="20"/>
        <end position="437"/>
    </location>
</feature>
<evidence type="ECO:0000256" key="9">
    <source>
        <dbReference type="SAM" id="SignalP"/>
    </source>
</evidence>
<dbReference type="GO" id="GO:1990281">
    <property type="term" value="C:efflux pump complex"/>
    <property type="evidence" value="ECO:0007669"/>
    <property type="project" value="TreeGrafter"/>
</dbReference>
<comment type="similarity">
    <text evidence="2">Belongs to the outer membrane factor (OMF) (TC 1.B.17) family.</text>
</comment>
<keyword evidence="9" id="KW-0732">Signal</keyword>
<evidence type="ECO:0000256" key="4">
    <source>
        <dbReference type="ARBA" id="ARBA00022452"/>
    </source>
</evidence>
<dbReference type="InterPro" id="IPR003423">
    <property type="entry name" value="OMP_efflux"/>
</dbReference>
<keyword evidence="7" id="KW-0998">Cell outer membrane</keyword>
<dbReference type="GO" id="GO:0015288">
    <property type="term" value="F:porin activity"/>
    <property type="evidence" value="ECO:0007669"/>
    <property type="project" value="TreeGrafter"/>
</dbReference>
<protein>
    <submittedName>
        <fullName evidence="10">TolC family protein</fullName>
    </submittedName>
</protein>
<dbReference type="GO" id="GO:0009279">
    <property type="term" value="C:cell outer membrane"/>
    <property type="evidence" value="ECO:0007669"/>
    <property type="project" value="UniProtKB-SubCell"/>
</dbReference>
<dbReference type="RefSeq" id="WP_022020213.1">
    <property type="nucleotide sequence ID" value="NZ_DYVX01000036.1"/>
</dbReference>
<name>A0A921LBE9_9BACT</name>
<keyword evidence="8" id="KW-0175">Coiled coil</keyword>
<organism evidence="10 11">
    <name type="scientific">Mediterranea massiliensis</name>
    <dbReference type="NCBI Taxonomy" id="1841865"/>
    <lineage>
        <taxon>Bacteria</taxon>
        <taxon>Pseudomonadati</taxon>
        <taxon>Bacteroidota</taxon>
        <taxon>Bacteroidia</taxon>
        <taxon>Bacteroidales</taxon>
        <taxon>Bacteroidaceae</taxon>
        <taxon>Mediterranea</taxon>
    </lineage>
</organism>
<dbReference type="Pfam" id="PF02321">
    <property type="entry name" value="OEP"/>
    <property type="match status" value="2"/>
</dbReference>
<dbReference type="Gene3D" id="1.20.1600.10">
    <property type="entry name" value="Outer membrane efflux proteins (OEP)"/>
    <property type="match status" value="1"/>
</dbReference>
<proteinExistence type="inferred from homology"/>
<comment type="caution">
    <text evidence="10">The sequence shown here is derived from an EMBL/GenBank/DDBJ whole genome shotgun (WGS) entry which is preliminary data.</text>
</comment>
<evidence type="ECO:0000256" key="3">
    <source>
        <dbReference type="ARBA" id="ARBA00022448"/>
    </source>
</evidence>
<dbReference type="EMBL" id="DYVX01000036">
    <property type="protein sequence ID" value="HJF91645.1"/>
    <property type="molecule type" value="Genomic_DNA"/>
</dbReference>
<dbReference type="GO" id="GO:0015562">
    <property type="term" value="F:efflux transmembrane transporter activity"/>
    <property type="evidence" value="ECO:0007669"/>
    <property type="project" value="InterPro"/>
</dbReference>
<dbReference type="SUPFAM" id="SSF56954">
    <property type="entry name" value="Outer membrane efflux proteins (OEP)"/>
    <property type="match status" value="1"/>
</dbReference>
<sequence length="437" mass="48789">MKKHLLLIAAAVCCNAVPAQDTLRLTQAECRQLALLHNEELQKATNALQQARLDKDIAFSAYLPKVDGMLSGTYMFPDMNLTGMELQMRGMYTAGISVTQPLYAGGKIVAGNKLARIGRESAAETLRKTRMEVIAEADQAYWNYIAVGCKVRMLEAYRTQMDTLYSQTRTALATGMATDNQLLRIGTKRSEIDYQLQKVRHGADLCRLSLCHVLGKPFDTPIEPADILGQAVPPGQLDESIAFRPELQLLRHQVAAREQQVKSARGDILPQIGLSAGYAYYGNVKINAMTTDALGNYVPYTQKLDDGIGLVMASVSIPLFHWGEGLKKIKKARLDLQNAQLDLQRNTRLLSIEVRQAIQNLTDGYNLVQTAELACRQARENLRTMRNRYTNGLSPLTDLLDAQSQWQQAESNRIEALAQYKIYETDYLRCTGRLDAD</sequence>
<evidence type="ECO:0000256" key="7">
    <source>
        <dbReference type="ARBA" id="ARBA00023237"/>
    </source>
</evidence>
<accession>A0A921LBE9</accession>
<keyword evidence="3" id="KW-0813">Transport</keyword>
<evidence type="ECO:0000256" key="5">
    <source>
        <dbReference type="ARBA" id="ARBA00022692"/>
    </source>
</evidence>
<dbReference type="PANTHER" id="PTHR30026">
    <property type="entry name" value="OUTER MEMBRANE PROTEIN TOLC"/>
    <property type="match status" value="1"/>
</dbReference>
<dbReference type="Proteomes" id="UP000717835">
    <property type="component" value="Unassembled WGS sequence"/>
</dbReference>
<dbReference type="InterPro" id="IPR051906">
    <property type="entry name" value="TolC-like"/>
</dbReference>
<keyword evidence="5" id="KW-0812">Transmembrane</keyword>